<dbReference type="STRING" id="31234.E3MBU1"/>
<feature type="transmembrane region" description="Helical" evidence="1">
    <location>
        <begin position="208"/>
        <end position="227"/>
    </location>
</feature>
<gene>
    <name evidence="2" type="ORF">CRE_15968</name>
</gene>
<dbReference type="Pfam" id="PF10325">
    <property type="entry name" value="7TM_GPCR_Srz"/>
    <property type="match status" value="1"/>
</dbReference>
<keyword evidence="1" id="KW-0472">Membrane</keyword>
<feature type="transmembrane region" description="Helical" evidence="1">
    <location>
        <begin position="268"/>
        <end position="286"/>
    </location>
</feature>
<evidence type="ECO:0000256" key="1">
    <source>
        <dbReference type="SAM" id="Phobius"/>
    </source>
</evidence>
<keyword evidence="1" id="KW-0812">Transmembrane</keyword>
<organism evidence="3">
    <name type="scientific">Caenorhabditis remanei</name>
    <name type="common">Caenorhabditis vulgaris</name>
    <dbReference type="NCBI Taxonomy" id="31234"/>
    <lineage>
        <taxon>Eukaryota</taxon>
        <taxon>Metazoa</taxon>
        <taxon>Ecdysozoa</taxon>
        <taxon>Nematoda</taxon>
        <taxon>Chromadorea</taxon>
        <taxon>Rhabditida</taxon>
        <taxon>Rhabditina</taxon>
        <taxon>Rhabditomorpha</taxon>
        <taxon>Rhabditoidea</taxon>
        <taxon>Rhabditidae</taxon>
        <taxon>Peloderinae</taxon>
        <taxon>Caenorhabditis</taxon>
    </lineage>
</organism>
<name>E3MBU1_CAERE</name>
<evidence type="ECO:0000313" key="3">
    <source>
        <dbReference type="Proteomes" id="UP000008281"/>
    </source>
</evidence>
<dbReference type="InParanoid" id="E3MBU1"/>
<sequence>MSNITDIINMEELVESMKGDIIRLLLSYATVLGGPASYFLFCLPFYYTAFKKNQHAYSESPFRPLIMFAYRTIMYLYTAYFVVIIIAVIVGLVTSLLLSLILIFFLVCPLVILLNWFIVSYQLTTSIISIHRLINSRRSLELRKQLSHHQVHILTYGIFGLEVLKDLETGRRVAAVFRTENLGTFETPGMYYKVSFQGQHYSIWRFQITYIVHQVFVFIGMACQLHIKEPESSPPENVIATHIKYIGGIKLALGIIYAFCPLLEYDEIWASTLFFGIDFFLVPVVIQMTEIKNTAPKVITTVPISLPVIDIQKIDFDFNLN</sequence>
<dbReference type="InterPro" id="IPR018817">
    <property type="entry name" value="7TM_GPCR_serpentine_rcpt_Srz"/>
</dbReference>
<reference evidence="2" key="1">
    <citation type="submission" date="2007-07" db="EMBL/GenBank/DDBJ databases">
        <title>PCAP assembly of the Caenorhabditis remanei genome.</title>
        <authorList>
            <consortium name="The Caenorhabditis remanei Sequencing Consortium"/>
            <person name="Wilson R.K."/>
        </authorList>
    </citation>
    <scope>NUCLEOTIDE SEQUENCE [LARGE SCALE GENOMIC DNA]</scope>
    <source>
        <strain evidence="2">PB4641</strain>
    </source>
</reference>
<dbReference type="Proteomes" id="UP000008281">
    <property type="component" value="Unassembled WGS sequence"/>
</dbReference>
<feature type="transmembrane region" description="Helical" evidence="1">
    <location>
        <begin position="68"/>
        <end position="90"/>
    </location>
</feature>
<protein>
    <submittedName>
        <fullName evidence="2">Uncharacterized protein</fullName>
    </submittedName>
</protein>
<feature type="transmembrane region" description="Helical" evidence="1">
    <location>
        <begin position="96"/>
        <end position="119"/>
    </location>
</feature>
<dbReference type="HOGENOM" id="CLU_915996_0_0_1"/>
<proteinExistence type="predicted"/>
<keyword evidence="3" id="KW-1185">Reference proteome</keyword>
<keyword evidence="1" id="KW-1133">Transmembrane helix</keyword>
<dbReference type="EMBL" id="DS268433">
    <property type="protein sequence ID" value="EFO97752.1"/>
    <property type="molecule type" value="Genomic_DNA"/>
</dbReference>
<accession>E3MBU1</accession>
<evidence type="ECO:0000313" key="2">
    <source>
        <dbReference type="EMBL" id="EFO97752.1"/>
    </source>
</evidence>
<dbReference type="eggNOG" id="ENOG502THXH">
    <property type="taxonomic scope" value="Eukaryota"/>
</dbReference>
<feature type="transmembrane region" description="Helical" evidence="1">
    <location>
        <begin position="25"/>
        <end position="47"/>
    </location>
</feature>
<dbReference type="AlphaFoldDB" id="E3MBU1"/>